<feature type="binding site" evidence="5">
    <location>
        <position position="378"/>
    </location>
    <ligand>
        <name>substrate</name>
    </ligand>
</feature>
<comment type="cofactor">
    <cofactor evidence="1 6">
        <name>FAD</name>
        <dbReference type="ChEBI" id="CHEBI:57692"/>
    </cofactor>
</comment>
<dbReference type="Pfam" id="PF01593">
    <property type="entry name" value="Amino_oxidase"/>
    <property type="match status" value="1"/>
</dbReference>
<evidence type="ECO:0000256" key="7">
    <source>
        <dbReference type="SAM" id="SignalP"/>
    </source>
</evidence>
<dbReference type="PRINTS" id="PR00757">
    <property type="entry name" value="AMINEOXDASEF"/>
</dbReference>
<dbReference type="GO" id="GO:0097621">
    <property type="term" value="F:monoamine oxidase activity"/>
    <property type="evidence" value="ECO:0007669"/>
    <property type="project" value="UniProtKB-EC"/>
</dbReference>
<sequence length="488" mass="51347">MKTSLRASVGTLSLLCIPAVLADNNNTPQTVDVAIVGGGLSGLAAAKVLLDAGKTFTILEARDRVGGRVQNQDLKNGGVTELGAAFVGPTQDRVLALAASLNLTLIPEYNAGDVVAVFANSTLKYSTASPIPPIDDESSKLLLQTIAFLETTAGTINTTAPWTHPNATVWDGQTVATFFDGQSHPVGTVRRSLLDVSITSIFSAESAELSLFYALSYIASAGNATTPGSFIRLISVDNGAQQARITGGTALLATGLASQVGLSNIQLNSPVRSIAQQPDGTYLLTTTSGCTTSARKVIVAMSPPLASRIEYTPPLPASRDQLTQRMFMGSLAKATAIYSTPFWRASNISGQALSDFGTARATYDVSPADGSYGAILGFVEADRARAIDDLTDEEITKLVVEDYVRYFGEQARDVKEWVVKRWDNEVFSRGGPVALAGVGTLSRYGPALRESVGGVFWAGTEASEFWVGYMDGALRSGERAAGEVLGAL</sequence>
<evidence type="ECO:0000256" key="2">
    <source>
        <dbReference type="ARBA" id="ARBA00005995"/>
    </source>
</evidence>
<dbReference type="AlphaFoldDB" id="A0A1Y6LW55"/>
<gene>
    <name evidence="9" type="ORF">ZT1A5_G10068</name>
</gene>
<dbReference type="PANTHER" id="PTHR43563:SF14">
    <property type="entry name" value="AMINE OXIDASE"/>
    <property type="match status" value="1"/>
</dbReference>
<evidence type="ECO:0000313" key="10">
    <source>
        <dbReference type="Proteomes" id="UP000215453"/>
    </source>
</evidence>
<feature type="signal peptide" evidence="7">
    <location>
        <begin position="1"/>
        <end position="22"/>
    </location>
</feature>
<dbReference type="Gene3D" id="3.50.50.60">
    <property type="entry name" value="FAD/NAD(P)-binding domain"/>
    <property type="match status" value="1"/>
</dbReference>
<keyword evidence="6" id="KW-0274">FAD</keyword>
<evidence type="ECO:0000256" key="5">
    <source>
        <dbReference type="PIRSR" id="PIRSR601613-1"/>
    </source>
</evidence>
<feature type="binding site" evidence="5">
    <location>
        <position position="271"/>
    </location>
    <ligand>
        <name>FAD</name>
        <dbReference type="ChEBI" id="CHEBI:57692"/>
    </ligand>
</feature>
<dbReference type="SUPFAM" id="SSF51905">
    <property type="entry name" value="FAD/NAD(P)-binding domain"/>
    <property type="match status" value="1"/>
</dbReference>
<dbReference type="SUPFAM" id="SSF54373">
    <property type="entry name" value="FAD-linked reductases, C-terminal domain"/>
    <property type="match status" value="1"/>
</dbReference>
<comment type="similarity">
    <text evidence="2 6">Belongs to the flavin monoamine oxidase family.</text>
</comment>
<proteinExistence type="inferred from homology"/>
<dbReference type="EC" id="1.4.3.-" evidence="6"/>
<feature type="binding site" evidence="5">
    <location>
        <position position="461"/>
    </location>
    <ligand>
        <name>FAD</name>
        <dbReference type="ChEBI" id="CHEBI:57692"/>
    </ligand>
</feature>
<evidence type="ECO:0000256" key="1">
    <source>
        <dbReference type="ARBA" id="ARBA00001974"/>
    </source>
</evidence>
<dbReference type="Proteomes" id="UP000215453">
    <property type="component" value="Chromosome 10"/>
</dbReference>
<dbReference type="PANTHER" id="PTHR43563">
    <property type="entry name" value="AMINE OXIDASE"/>
    <property type="match status" value="1"/>
</dbReference>
<dbReference type="InterPro" id="IPR002937">
    <property type="entry name" value="Amino_oxidase"/>
</dbReference>
<evidence type="ECO:0000313" key="9">
    <source>
        <dbReference type="EMBL" id="SMY28623.1"/>
    </source>
</evidence>
<keyword evidence="7" id="KW-0732">Signal</keyword>
<evidence type="ECO:0000256" key="6">
    <source>
        <dbReference type="RuleBase" id="RU362067"/>
    </source>
</evidence>
<keyword evidence="3 6" id="KW-0560">Oxidoreductase</keyword>
<dbReference type="InterPro" id="IPR036188">
    <property type="entry name" value="FAD/NAD-bd_sf"/>
</dbReference>
<dbReference type="InterPro" id="IPR050703">
    <property type="entry name" value="Flavin_MAO"/>
</dbReference>
<feature type="domain" description="Amine oxidase" evidence="8">
    <location>
        <begin position="40"/>
        <end position="485"/>
    </location>
</feature>
<evidence type="ECO:0000256" key="3">
    <source>
        <dbReference type="ARBA" id="ARBA00023002"/>
    </source>
</evidence>
<keyword evidence="6" id="KW-0285">Flavoprotein</keyword>
<evidence type="ECO:0000256" key="4">
    <source>
        <dbReference type="ARBA" id="ARBA00048448"/>
    </source>
</evidence>
<name>A0A1Y6LW55_ZYMTR</name>
<feature type="binding site" evidence="5">
    <location>
        <begin position="60"/>
        <end position="61"/>
    </location>
    <ligand>
        <name>FAD</name>
        <dbReference type="ChEBI" id="CHEBI:57692"/>
    </ligand>
</feature>
<dbReference type="EMBL" id="LT882685">
    <property type="protein sequence ID" value="SMY28623.1"/>
    <property type="molecule type" value="Genomic_DNA"/>
</dbReference>
<evidence type="ECO:0000259" key="8">
    <source>
        <dbReference type="Pfam" id="PF01593"/>
    </source>
</evidence>
<reference evidence="9 10" key="1">
    <citation type="submission" date="2016-10" db="EMBL/GenBank/DDBJ databases">
        <authorList>
            <person name="Varghese N."/>
        </authorList>
    </citation>
    <scope>NUCLEOTIDE SEQUENCE [LARGE SCALE GENOMIC DNA]</scope>
</reference>
<organism evidence="9 10">
    <name type="scientific">Zymoseptoria tritici ST99CH_1A5</name>
    <dbReference type="NCBI Taxonomy" id="1276529"/>
    <lineage>
        <taxon>Eukaryota</taxon>
        <taxon>Fungi</taxon>
        <taxon>Dikarya</taxon>
        <taxon>Ascomycota</taxon>
        <taxon>Pezizomycotina</taxon>
        <taxon>Dothideomycetes</taxon>
        <taxon>Dothideomycetidae</taxon>
        <taxon>Mycosphaerellales</taxon>
        <taxon>Mycosphaerellaceae</taxon>
        <taxon>Zymoseptoria</taxon>
    </lineage>
</organism>
<comment type="catalytic activity">
    <reaction evidence="4">
        <text>a secondary aliphatic amine + O2 + H2O = a primary amine + an aldehyde + H2O2</text>
        <dbReference type="Rhea" id="RHEA:26414"/>
        <dbReference type="ChEBI" id="CHEBI:15377"/>
        <dbReference type="ChEBI" id="CHEBI:15379"/>
        <dbReference type="ChEBI" id="CHEBI:16240"/>
        <dbReference type="ChEBI" id="CHEBI:17478"/>
        <dbReference type="ChEBI" id="CHEBI:58855"/>
        <dbReference type="ChEBI" id="CHEBI:65296"/>
        <dbReference type="EC" id="1.4.3.4"/>
    </reaction>
</comment>
<accession>A0A1Y6LW55</accession>
<protein>
    <recommendedName>
        <fullName evidence="6">Amine oxidase</fullName>
        <ecNumber evidence="6">1.4.3.-</ecNumber>
    </recommendedName>
</protein>
<feature type="chain" id="PRO_5011989197" description="Amine oxidase" evidence="7">
    <location>
        <begin position="23"/>
        <end position="488"/>
    </location>
</feature>
<dbReference type="InterPro" id="IPR001613">
    <property type="entry name" value="Flavin_amine_oxidase"/>
</dbReference>
<feature type="binding site" evidence="5">
    <location>
        <position position="41"/>
    </location>
    <ligand>
        <name>FAD</name>
        <dbReference type="ChEBI" id="CHEBI:57692"/>
    </ligand>
</feature>